<comment type="caution">
    <text evidence="3">The sequence shown here is derived from an EMBL/GenBank/DDBJ whole genome shotgun (WGS) entry which is preliminary data.</text>
</comment>
<accession>A0A413UAV5</accession>
<evidence type="ECO:0000313" key="5">
    <source>
        <dbReference type="Proteomes" id="UP000285288"/>
    </source>
</evidence>
<dbReference type="Proteomes" id="UP000285274">
    <property type="component" value="Unassembled WGS sequence"/>
</dbReference>
<feature type="transmembrane region" description="Helical" evidence="1">
    <location>
        <begin position="84"/>
        <end position="103"/>
    </location>
</feature>
<reference evidence="4 5" key="1">
    <citation type="submission" date="2018-08" db="EMBL/GenBank/DDBJ databases">
        <title>A genome reference for cultivated species of the human gut microbiota.</title>
        <authorList>
            <person name="Zou Y."/>
            <person name="Xue W."/>
            <person name="Luo G."/>
        </authorList>
    </citation>
    <scope>NUCLEOTIDE SEQUENCE [LARGE SCALE GENOMIC DNA]</scope>
    <source>
        <strain evidence="2 4">AF22-10AC</strain>
        <strain evidence="3 5">AM42-13AC</strain>
    </source>
</reference>
<keyword evidence="1" id="KW-1133">Transmembrane helix</keyword>
<dbReference type="AlphaFoldDB" id="A0A413UAV5"/>
<evidence type="ECO:0000313" key="3">
    <source>
        <dbReference type="EMBL" id="RHB02382.1"/>
    </source>
</evidence>
<gene>
    <name evidence="3" type="ORF">DW907_09580</name>
    <name evidence="2" type="ORF">DWX92_03825</name>
</gene>
<dbReference type="Proteomes" id="UP000285288">
    <property type="component" value="Unassembled WGS sequence"/>
</dbReference>
<evidence type="ECO:0000256" key="1">
    <source>
        <dbReference type="SAM" id="Phobius"/>
    </source>
</evidence>
<proteinExistence type="predicted"/>
<keyword evidence="1" id="KW-0812">Transmembrane</keyword>
<feature type="transmembrane region" description="Helical" evidence="1">
    <location>
        <begin position="177"/>
        <end position="197"/>
    </location>
</feature>
<protein>
    <submittedName>
        <fullName evidence="3">DUF2975 domain-containing protein</fullName>
    </submittedName>
</protein>
<sequence>MININFLMLGGNTMNDKSKDLLKKMCSVLKVVRQVCLISFALSIGLSLFYAFNKDVYNTLFGSIRIDYLQLIFKDDAALHKDKMSMWLPLILLITAIFIFIIYKSIQTIESICTITMDHTPFDVRVANHIKKLATYILAGGIVFNILEVCRVLYFKQILNFDLLFNTKYVTQINFDIRLHLSFLIFAALIYLLSYIFRYGQELQQLSDETL</sequence>
<feature type="transmembrane region" description="Helical" evidence="1">
    <location>
        <begin position="31"/>
        <end position="52"/>
    </location>
</feature>
<name>A0A413UAV5_9FIRM</name>
<dbReference type="EMBL" id="QSGD01000044">
    <property type="protein sequence ID" value="RHB02382.1"/>
    <property type="molecule type" value="Genomic_DNA"/>
</dbReference>
<evidence type="ECO:0000313" key="4">
    <source>
        <dbReference type="Proteomes" id="UP000285274"/>
    </source>
</evidence>
<feature type="transmembrane region" description="Helical" evidence="1">
    <location>
        <begin position="133"/>
        <end position="154"/>
    </location>
</feature>
<evidence type="ECO:0000313" key="2">
    <source>
        <dbReference type="EMBL" id="RGS47611.1"/>
    </source>
</evidence>
<keyword evidence="1" id="KW-0472">Membrane</keyword>
<organism evidence="3 5">
    <name type="scientific">Holdemanella biformis</name>
    <dbReference type="NCBI Taxonomy" id="1735"/>
    <lineage>
        <taxon>Bacteria</taxon>
        <taxon>Bacillati</taxon>
        <taxon>Bacillota</taxon>
        <taxon>Erysipelotrichia</taxon>
        <taxon>Erysipelotrichales</taxon>
        <taxon>Erysipelotrichaceae</taxon>
        <taxon>Holdemanella</taxon>
    </lineage>
</organism>
<dbReference type="EMBL" id="QRVM01000011">
    <property type="protein sequence ID" value="RGS47611.1"/>
    <property type="molecule type" value="Genomic_DNA"/>
</dbReference>